<sequence>MNRGVLGLQTHLRLLRFFRCWRVLRFGRGFSSKPSLSTLVEAQQGAVEPVDGGLEVIDGQLGDVVGLQGTTNQITDSLANDNGPSSTRPPISVEEV</sequence>
<evidence type="ECO:0000256" key="1">
    <source>
        <dbReference type="SAM" id="MobiDB-lite"/>
    </source>
</evidence>
<feature type="region of interest" description="Disordered" evidence="1">
    <location>
        <begin position="74"/>
        <end position="96"/>
    </location>
</feature>
<evidence type="ECO:0000313" key="2">
    <source>
        <dbReference type="EMBL" id="VDD83030.1"/>
    </source>
</evidence>
<evidence type="ECO:0000313" key="4">
    <source>
        <dbReference type="WBParaSite" id="MCOS_0000903201-mRNA-1"/>
    </source>
</evidence>
<accession>A0A0R3UMP8</accession>
<keyword evidence="3" id="KW-1185">Reference proteome</keyword>
<name>A0A0R3UMP8_MESCO</name>
<gene>
    <name evidence="2" type="ORF">MCOS_LOCUS9033</name>
</gene>
<dbReference type="Proteomes" id="UP000267029">
    <property type="component" value="Unassembled WGS sequence"/>
</dbReference>
<proteinExistence type="predicted"/>
<dbReference type="WBParaSite" id="MCOS_0000903201-mRNA-1">
    <property type="protein sequence ID" value="MCOS_0000903201-mRNA-1"/>
    <property type="gene ID" value="MCOS_0000903201"/>
</dbReference>
<evidence type="ECO:0000313" key="3">
    <source>
        <dbReference type="Proteomes" id="UP000267029"/>
    </source>
</evidence>
<organism evidence="4">
    <name type="scientific">Mesocestoides corti</name>
    <name type="common">Flatworm</name>
    <dbReference type="NCBI Taxonomy" id="53468"/>
    <lineage>
        <taxon>Eukaryota</taxon>
        <taxon>Metazoa</taxon>
        <taxon>Spiralia</taxon>
        <taxon>Lophotrochozoa</taxon>
        <taxon>Platyhelminthes</taxon>
        <taxon>Cestoda</taxon>
        <taxon>Eucestoda</taxon>
        <taxon>Cyclophyllidea</taxon>
        <taxon>Mesocestoididae</taxon>
        <taxon>Mesocestoides</taxon>
    </lineage>
</organism>
<protein>
    <submittedName>
        <fullName evidence="2 4">Uncharacterized protein</fullName>
    </submittedName>
</protein>
<dbReference type="EMBL" id="UXSR01005625">
    <property type="protein sequence ID" value="VDD83030.1"/>
    <property type="molecule type" value="Genomic_DNA"/>
</dbReference>
<reference evidence="2 3" key="2">
    <citation type="submission" date="2018-10" db="EMBL/GenBank/DDBJ databases">
        <authorList>
            <consortium name="Pathogen Informatics"/>
        </authorList>
    </citation>
    <scope>NUCLEOTIDE SEQUENCE [LARGE SCALE GENOMIC DNA]</scope>
</reference>
<dbReference type="AlphaFoldDB" id="A0A0R3UMP8"/>
<reference evidence="4" key="1">
    <citation type="submission" date="2017-02" db="UniProtKB">
        <authorList>
            <consortium name="WormBaseParasite"/>
        </authorList>
    </citation>
    <scope>IDENTIFICATION</scope>
</reference>
<feature type="compositionally biased region" description="Polar residues" evidence="1">
    <location>
        <begin position="74"/>
        <end position="89"/>
    </location>
</feature>